<comment type="caution">
    <text evidence="2">The sequence shown here is derived from an EMBL/GenBank/DDBJ whole genome shotgun (WGS) entry which is preliminary data.</text>
</comment>
<sequence>MASLHPGSPGLGARPRPMDPQRLLHLVQDGGCLLRLFSKPAGDGALVDLWLAAFGFRRGFGLQGFQGMLGTAVFCILCQRIYIHTSPCMVSLTINTGLKIARKTETNGDKRANERNEPPRLQQQQKKETGQTVWRQCRELGAEGAGRLKQPSIADASYAWKSEESGKEWTPC</sequence>
<gene>
    <name evidence="2" type="ORF">NCGR_LOCUS1615</name>
</gene>
<evidence type="ECO:0000313" key="3">
    <source>
        <dbReference type="Proteomes" id="UP000604825"/>
    </source>
</evidence>
<evidence type="ECO:0000313" key="2">
    <source>
        <dbReference type="EMBL" id="CAD6203420.1"/>
    </source>
</evidence>
<reference evidence="2" key="1">
    <citation type="submission" date="2020-10" db="EMBL/GenBank/DDBJ databases">
        <authorList>
            <person name="Han B."/>
            <person name="Lu T."/>
            <person name="Zhao Q."/>
            <person name="Huang X."/>
            <person name="Zhao Y."/>
        </authorList>
    </citation>
    <scope>NUCLEOTIDE SEQUENCE</scope>
</reference>
<feature type="compositionally biased region" description="Basic and acidic residues" evidence="1">
    <location>
        <begin position="105"/>
        <end position="118"/>
    </location>
</feature>
<keyword evidence="3" id="KW-1185">Reference proteome</keyword>
<evidence type="ECO:0000256" key="1">
    <source>
        <dbReference type="SAM" id="MobiDB-lite"/>
    </source>
</evidence>
<dbReference type="EMBL" id="CAJGYO010000001">
    <property type="protein sequence ID" value="CAD6203420.1"/>
    <property type="molecule type" value="Genomic_DNA"/>
</dbReference>
<organism evidence="2 3">
    <name type="scientific">Miscanthus lutarioriparius</name>
    <dbReference type="NCBI Taxonomy" id="422564"/>
    <lineage>
        <taxon>Eukaryota</taxon>
        <taxon>Viridiplantae</taxon>
        <taxon>Streptophyta</taxon>
        <taxon>Embryophyta</taxon>
        <taxon>Tracheophyta</taxon>
        <taxon>Spermatophyta</taxon>
        <taxon>Magnoliopsida</taxon>
        <taxon>Liliopsida</taxon>
        <taxon>Poales</taxon>
        <taxon>Poaceae</taxon>
        <taxon>PACMAD clade</taxon>
        <taxon>Panicoideae</taxon>
        <taxon>Andropogonodae</taxon>
        <taxon>Andropogoneae</taxon>
        <taxon>Saccharinae</taxon>
        <taxon>Miscanthus</taxon>
    </lineage>
</organism>
<accession>A0A811M591</accession>
<proteinExistence type="predicted"/>
<protein>
    <submittedName>
        <fullName evidence="2">Uncharacterized protein</fullName>
    </submittedName>
</protein>
<dbReference type="Proteomes" id="UP000604825">
    <property type="component" value="Unassembled WGS sequence"/>
</dbReference>
<dbReference type="AlphaFoldDB" id="A0A811M591"/>
<feature type="region of interest" description="Disordered" evidence="1">
    <location>
        <begin position="105"/>
        <end position="132"/>
    </location>
</feature>
<dbReference type="OrthoDB" id="10587350at2759"/>
<name>A0A811M591_9POAL</name>